<protein>
    <submittedName>
        <fullName evidence="1">Uncharacterized protein</fullName>
    </submittedName>
</protein>
<evidence type="ECO:0000313" key="2">
    <source>
        <dbReference type="Proteomes" id="UP001515480"/>
    </source>
</evidence>
<dbReference type="AlphaFoldDB" id="A0AB34IYS0"/>
<name>A0AB34IYS0_PRYPA</name>
<dbReference type="EMBL" id="JBGBPQ010000017">
    <property type="protein sequence ID" value="KAL1508098.1"/>
    <property type="molecule type" value="Genomic_DNA"/>
</dbReference>
<organism evidence="1 2">
    <name type="scientific">Prymnesium parvum</name>
    <name type="common">Toxic golden alga</name>
    <dbReference type="NCBI Taxonomy" id="97485"/>
    <lineage>
        <taxon>Eukaryota</taxon>
        <taxon>Haptista</taxon>
        <taxon>Haptophyta</taxon>
        <taxon>Prymnesiophyceae</taxon>
        <taxon>Prymnesiales</taxon>
        <taxon>Prymnesiaceae</taxon>
        <taxon>Prymnesium</taxon>
    </lineage>
</organism>
<comment type="caution">
    <text evidence="1">The sequence shown here is derived from an EMBL/GenBank/DDBJ whole genome shotgun (WGS) entry which is preliminary data.</text>
</comment>
<reference evidence="1 2" key="1">
    <citation type="journal article" date="2024" name="Science">
        <title>Giant polyketide synthase enzymes in the biosynthesis of giant marine polyether toxins.</title>
        <authorList>
            <person name="Fallon T.R."/>
            <person name="Shende V.V."/>
            <person name="Wierzbicki I.H."/>
            <person name="Pendleton A.L."/>
            <person name="Watervoot N.F."/>
            <person name="Auber R.P."/>
            <person name="Gonzalez D.J."/>
            <person name="Wisecaver J.H."/>
            <person name="Moore B.S."/>
        </authorList>
    </citation>
    <scope>NUCLEOTIDE SEQUENCE [LARGE SCALE GENOMIC DNA]</scope>
    <source>
        <strain evidence="1 2">12B1</strain>
    </source>
</reference>
<gene>
    <name evidence="1" type="ORF">AB1Y20_007691</name>
</gene>
<dbReference type="Proteomes" id="UP001515480">
    <property type="component" value="Unassembled WGS sequence"/>
</dbReference>
<keyword evidence="2" id="KW-1185">Reference proteome</keyword>
<evidence type="ECO:0000313" key="1">
    <source>
        <dbReference type="EMBL" id="KAL1508098.1"/>
    </source>
</evidence>
<sequence>MSWDPVKQKAWEVIDTLWVNKRKRDESGKVCRFKARCTLRGDQQNSKARPLLGHECPPALTCAAITLSSEAYVQKICAKYAAREQMANAREHVQPADKSLHQAYDHAVEQKSEAVDKKFQSEYMSMIGALICTPFPAVVQMSPKLCWEYLPAPWRFPLTPCFWRLSGC</sequence>
<accession>A0AB34IYS0</accession>
<proteinExistence type="predicted"/>